<evidence type="ECO:0000313" key="2">
    <source>
        <dbReference type="Proteomes" id="UP000245119"/>
    </source>
</evidence>
<comment type="caution">
    <text evidence="1">The sequence shown here is derived from an EMBL/GenBank/DDBJ whole genome shotgun (WGS) entry which is preliminary data.</text>
</comment>
<dbReference type="AlphaFoldDB" id="A0A2T7PGR7"/>
<dbReference type="Proteomes" id="UP000245119">
    <property type="component" value="Linkage Group LG4"/>
</dbReference>
<gene>
    <name evidence="1" type="ORF">C0Q70_08058</name>
</gene>
<evidence type="ECO:0000313" key="1">
    <source>
        <dbReference type="EMBL" id="PVD32616.1"/>
    </source>
</evidence>
<sequence length="75" mass="8204">MLLGKASSARGDKRKLHMISFTSPYRMSCNGIQFAICHPHMAAGGSRREPGYQSLSTCVYRCVAVKLPLATGNSW</sequence>
<proteinExistence type="predicted"/>
<reference evidence="1 2" key="1">
    <citation type="submission" date="2018-04" db="EMBL/GenBank/DDBJ databases">
        <title>The genome of golden apple snail Pomacea canaliculata provides insight into stress tolerance and invasive adaptation.</title>
        <authorList>
            <person name="Liu C."/>
            <person name="Liu B."/>
            <person name="Ren Y."/>
            <person name="Zhang Y."/>
            <person name="Wang H."/>
            <person name="Li S."/>
            <person name="Jiang F."/>
            <person name="Yin L."/>
            <person name="Zhang G."/>
            <person name="Qian W."/>
            <person name="Fan W."/>
        </authorList>
    </citation>
    <scope>NUCLEOTIDE SEQUENCE [LARGE SCALE GENOMIC DNA]</scope>
    <source>
        <strain evidence="1">SZHN2017</strain>
        <tissue evidence="1">Muscle</tissue>
    </source>
</reference>
<keyword evidence="2" id="KW-1185">Reference proteome</keyword>
<name>A0A2T7PGR7_POMCA</name>
<dbReference type="EMBL" id="PZQS01000004">
    <property type="protein sequence ID" value="PVD32616.1"/>
    <property type="molecule type" value="Genomic_DNA"/>
</dbReference>
<accession>A0A2T7PGR7</accession>
<organism evidence="1 2">
    <name type="scientific">Pomacea canaliculata</name>
    <name type="common">Golden apple snail</name>
    <dbReference type="NCBI Taxonomy" id="400727"/>
    <lineage>
        <taxon>Eukaryota</taxon>
        <taxon>Metazoa</taxon>
        <taxon>Spiralia</taxon>
        <taxon>Lophotrochozoa</taxon>
        <taxon>Mollusca</taxon>
        <taxon>Gastropoda</taxon>
        <taxon>Caenogastropoda</taxon>
        <taxon>Architaenioglossa</taxon>
        <taxon>Ampullarioidea</taxon>
        <taxon>Ampullariidae</taxon>
        <taxon>Pomacea</taxon>
    </lineage>
</organism>
<protein>
    <submittedName>
        <fullName evidence="1">Uncharacterized protein</fullName>
    </submittedName>
</protein>